<organism evidence="1 2">
    <name type="scientific">Prorocentrum cordatum</name>
    <dbReference type="NCBI Taxonomy" id="2364126"/>
    <lineage>
        <taxon>Eukaryota</taxon>
        <taxon>Sar</taxon>
        <taxon>Alveolata</taxon>
        <taxon>Dinophyceae</taxon>
        <taxon>Prorocentrales</taxon>
        <taxon>Prorocentraceae</taxon>
        <taxon>Prorocentrum</taxon>
    </lineage>
</organism>
<gene>
    <name evidence="1" type="ORF">PCOR1329_LOCUS15753</name>
</gene>
<evidence type="ECO:0000313" key="1">
    <source>
        <dbReference type="EMBL" id="CAK0810985.1"/>
    </source>
</evidence>
<sequence length="261" mass="26908">TLRFQHYWGPECIPALFTARARAVDKKAPVTQLYAHWGRACALDPRGDLLVCSAEGAPEHASEDAGFRVRCACWSPCGGFLLLGDDLGRIRLFHLPSQCDVWSHSAAEAHGSGGGPVPVFAEASCFEEPPAASAGGAAAVTLLVLQAHGALLRLRGLALAPLDAALRAAAAEGHDARLAVEGFAKGVSASTHAVPEDTRRFCVAPAAPDARCLTVYTCGTQEIRVHGLAGGALSPLDAAELPVFAGSGAACAEDGAEGPQR</sequence>
<name>A0ABN9QX97_9DINO</name>
<proteinExistence type="predicted"/>
<dbReference type="Proteomes" id="UP001189429">
    <property type="component" value="Unassembled WGS sequence"/>
</dbReference>
<feature type="non-terminal residue" evidence="1">
    <location>
        <position position="1"/>
    </location>
</feature>
<reference evidence="1" key="1">
    <citation type="submission" date="2023-10" db="EMBL/GenBank/DDBJ databases">
        <authorList>
            <person name="Chen Y."/>
            <person name="Shah S."/>
            <person name="Dougan E. K."/>
            <person name="Thang M."/>
            <person name="Chan C."/>
        </authorList>
    </citation>
    <scope>NUCLEOTIDE SEQUENCE [LARGE SCALE GENOMIC DNA]</scope>
</reference>
<feature type="non-terminal residue" evidence="1">
    <location>
        <position position="261"/>
    </location>
</feature>
<protein>
    <recommendedName>
        <fullName evidence="3">Anaphase-promoting complex subunit 4 WD40 domain-containing protein</fullName>
    </recommendedName>
</protein>
<comment type="caution">
    <text evidence="1">The sequence shown here is derived from an EMBL/GenBank/DDBJ whole genome shotgun (WGS) entry which is preliminary data.</text>
</comment>
<accession>A0ABN9QX97</accession>
<dbReference type="SUPFAM" id="SSF50978">
    <property type="entry name" value="WD40 repeat-like"/>
    <property type="match status" value="1"/>
</dbReference>
<dbReference type="InterPro" id="IPR036322">
    <property type="entry name" value="WD40_repeat_dom_sf"/>
</dbReference>
<evidence type="ECO:0000313" key="2">
    <source>
        <dbReference type="Proteomes" id="UP001189429"/>
    </source>
</evidence>
<evidence type="ECO:0008006" key="3">
    <source>
        <dbReference type="Google" id="ProtNLM"/>
    </source>
</evidence>
<keyword evidence="2" id="KW-1185">Reference proteome</keyword>
<dbReference type="EMBL" id="CAUYUJ010004789">
    <property type="protein sequence ID" value="CAK0810985.1"/>
    <property type="molecule type" value="Genomic_DNA"/>
</dbReference>